<dbReference type="RefSeq" id="WP_245119437.1">
    <property type="nucleotide sequence ID" value="NZ_CP095061.1"/>
</dbReference>
<dbReference type="PANTHER" id="PTHR11092">
    <property type="entry name" value="SUGAR NUCLEOTIDE EPIMERASE RELATED"/>
    <property type="match status" value="1"/>
</dbReference>
<accession>A0ABY4G3H2</accession>
<proteinExistence type="inferred from homology"/>
<protein>
    <submittedName>
        <fullName evidence="4">TIGR01777 family oxidoreductase</fullName>
    </submittedName>
</protein>
<evidence type="ECO:0000256" key="1">
    <source>
        <dbReference type="ARBA" id="ARBA00009353"/>
    </source>
</evidence>
<dbReference type="InterPro" id="IPR001509">
    <property type="entry name" value="Epimerase_deHydtase"/>
</dbReference>
<evidence type="ECO:0000313" key="4">
    <source>
        <dbReference type="EMBL" id="UOQ65430.1"/>
    </source>
</evidence>
<dbReference type="NCBIfam" id="TIGR01777">
    <property type="entry name" value="yfcH"/>
    <property type="match status" value="1"/>
</dbReference>
<dbReference type="Gene3D" id="3.40.50.720">
    <property type="entry name" value="NAD(P)-binding Rossmann-like Domain"/>
    <property type="match status" value="1"/>
</dbReference>
<dbReference type="Pfam" id="PF01370">
    <property type="entry name" value="Epimerase"/>
    <property type="match status" value="1"/>
</dbReference>
<name>A0ABY4G3H2_9BACT</name>
<evidence type="ECO:0000259" key="2">
    <source>
        <dbReference type="Pfam" id="PF01370"/>
    </source>
</evidence>
<comment type="similarity">
    <text evidence="1">Belongs to the NAD(P)-dependent epimerase/dehydratase family. SDR39U1 subfamily.</text>
</comment>
<evidence type="ECO:0000313" key="5">
    <source>
        <dbReference type="Proteomes" id="UP000830401"/>
    </source>
</evidence>
<dbReference type="Pfam" id="PF08338">
    <property type="entry name" value="DUF1731"/>
    <property type="match status" value="1"/>
</dbReference>
<evidence type="ECO:0000259" key="3">
    <source>
        <dbReference type="Pfam" id="PF08338"/>
    </source>
</evidence>
<dbReference type="PANTHER" id="PTHR11092:SF0">
    <property type="entry name" value="EPIMERASE FAMILY PROTEIN SDR39U1"/>
    <property type="match status" value="1"/>
</dbReference>
<dbReference type="SUPFAM" id="SSF51735">
    <property type="entry name" value="NAD(P)-binding Rossmann-fold domains"/>
    <property type="match status" value="1"/>
</dbReference>
<feature type="domain" description="NAD-dependent epimerase/dehydratase" evidence="2">
    <location>
        <begin position="11"/>
        <end position="232"/>
    </location>
</feature>
<reference evidence="4" key="1">
    <citation type="submission" date="2022-04" db="EMBL/GenBank/DDBJ databases">
        <title>Hymenobacter sp. isolated from the air.</title>
        <authorList>
            <person name="Won M."/>
            <person name="Lee C.-M."/>
            <person name="Woen H.-Y."/>
            <person name="Kwon S.-W."/>
        </authorList>
    </citation>
    <scope>NUCLEOTIDE SEQUENCE</scope>
    <source>
        <strain evidence="4">5420S-77</strain>
    </source>
</reference>
<dbReference type="InterPro" id="IPR036291">
    <property type="entry name" value="NAD(P)-bd_dom_sf"/>
</dbReference>
<keyword evidence="5" id="KW-1185">Reference proteome</keyword>
<sequence>MHSFSENKPKIVIAGGTGFLGQHLASHFRTLGCRVIIISRSTVRQPDHVQWDARSIGAWTSELEGAAALINMTGRSVDCRYTDANKQEILSSRVDSTRVLGQAVATCVNPPQVWLNASTATIYAHSDGWQRANTETDGKIGTGFSVEVAKAWEAAFWAPETPATRRVVLRASLVLSTNGGAFPIMTKLAKRGLCTPQGNGYQWISWLHIEDFCRAVEFLINETEQAGTFNICAPTPLTNRDFNALLTQQLRPLIRFPQPAWLLEIGAFLLRTETELILKSRKVVPQRLLDLGFRFRYPTCERAVTNLLQLT</sequence>
<dbReference type="EMBL" id="CP095061">
    <property type="protein sequence ID" value="UOQ65430.1"/>
    <property type="molecule type" value="Genomic_DNA"/>
</dbReference>
<dbReference type="InterPro" id="IPR010099">
    <property type="entry name" value="SDR39U1"/>
</dbReference>
<dbReference type="InterPro" id="IPR013549">
    <property type="entry name" value="DUF1731"/>
</dbReference>
<dbReference type="Proteomes" id="UP000830401">
    <property type="component" value="Chromosome"/>
</dbReference>
<feature type="domain" description="DUF1731" evidence="3">
    <location>
        <begin position="259"/>
        <end position="307"/>
    </location>
</feature>
<organism evidence="4 5">
    <name type="scientific">Hymenobacter volaticus</name>
    <dbReference type="NCBI Taxonomy" id="2932254"/>
    <lineage>
        <taxon>Bacteria</taxon>
        <taxon>Pseudomonadati</taxon>
        <taxon>Bacteroidota</taxon>
        <taxon>Cytophagia</taxon>
        <taxon>Cytophagales</taxon>
        <taxon>Hymenobacteraceae</taxon>
        <taxon>Hymenobacter</taxon>
    </lineage>
</organism>
<gene>
    <name evidence="4" type="ORF">MUN86_18040</name>
</gene>